<evidence type="ECO:0000313" key="2">
    <source>
        <dbReference type="Proteomes" id="UP000060630"/>
    </source>
</evidence>
<dbReference type="AlphaFoldDB" id="A0A103PJE4"/>
<reference evidence="1 2" key="1">
    <citation type="submission" date="2015-11" db="EMBL/GenBank/DDBJ databases">
        <title>Expanding the genomic diversity of Burkholderia species for the development of highly accurate diagnostics.</title>
        <authorList>
            <person name="Sahl J."/>
            <person name="Keim P."/>
            <person name="Wagner D."/>
        </authorList>
    </citation>
    <scope>NUCLEOTIDE SEQUENCE [LARGE SCALE GENOMIC DNA]</scope>
    <source>
        <strain evidence="1 2">MSMB2087WGS</strain>
    </source>
</reference>
<evidence type="ECO:0000313" key="1">
    <source>
        <dbReference type="EMBL" id="KWA82277.1"/>
    </source>
</evidence>
<protein>
    <submittedName>
        <fullName evidence="1">Uncharacterized protein</fullName>
    </submittedName>
</protein>
<name>A0A103PJE4_9BURK</name>
<dbReference type="Proteomes" id="UP000060630">
    <property type="component" value="Unassembled WGS sequence"/>
</dbReference>
<gene>
    <name evidence="1" type="ORF">WL29_26555</name>
</gene>
<accession>A0A103PJE4</accession>
<organism evidence="1 2">
    <name type="scientific">Burkholderia ubonensis</name>
    <dbReference type="NCBI Taxonomy" id="101571"/>
    <lineage>
        <taxon>Bacteria</taxon>
        <taxon>Pseudomonadati</taxon>
        <taxon>Pseudomonadota</taxon>
        <taxon>Betaproteobacteria</taxon>
        <taxon>Burkholderiales</taxon>
        <taxon>Burkholderiaceae</taxon>
        <taxon>Burkholderia</taxon>
        <taxon>Burkholderia cepacia complex</taxon>
    </lineage>
</organism>
<comment type="caution">
    <text evidence="1">The sequence shown here is derived from an EMBL/GenBank/DDBJ whole genome shotgun (WGS) entry which is preliminary data.</text>
</comment>
<proteinExistence type="predicted"/>
<dbReference type="EMBL" id="LPHD01000065">
    <property type="protein sequence ID" value="KWA82277.1"/>
    <property type="molecule type" value="Genomic_DNA"/>
</dbReference>
<sequence length="136" mass="15552">MPLIDMVWKWYARILSNLVCSTQRRYRIIAGLNSPVISLVDACTQVLSQHLCTQTKPEERLAFCQRLSEPVDFFANIRVAVVGTHGATENNRAIVVPHVLWKRVAKSRSADIELQSELTQEDAYSARRRLLLMQND</sequence>